<gene>
    <name evidence="1" type="ORF">COB67_05855</name>
</gene>
<protein>
    <submittedName>
        <fullName evidence="1">Uncharacterized protein</fullName>
    </submittedName>
</protein>
<name>A0A2A4T664_9DELT</name>
<accession>A0A2A4T664</accession>
<sequence length="283" mass="33639">MSLKQTKFEDIKQRVVALLSFYSPEKITVDENMKPFMFYLADLDLNNQLNNLRFELESTLDDELDLKKYGFHKIVKFYNPGVVSTSFFYYFETKWKQVNDPQKVKNRLEEEYTVWANSYKAHSFEQLDRNSSLDAEFLSIQKSLINKKIAEKRKILLWLQNNFDSLDDIRVCSKERANDYGSLRYELDGKRITAHLSSKLPSVLYYEKQEYRKNNKVDMFLAEAKNAFGDVYFISSKADEILELTPDKQLITNKIKTEFEKIMRHSNLVSDEKRFLDYLKSYN</sequence>
<evidence type="ECO:0000313" key="2">
    <source>
        <dbReference type="Proteomes" id="UP000218113"/>
    </source>
</evidence>
<proteinExistence type="predicted"/>
<reference evidence="2" key="1">
    <citation type="submission" date="2017-08" db="EMBL/GenBank/DDBJ databases">
        <title>A dynamic microbial community with high functional redundancy inhabits the cold, oxic subseafloor aquifer.</title>
        <authorList>
            <person name="Tully B.J."/>
            <person name="Wheat C.G."/>
            <person name="Glazer B.T."/>
            <person name="Huber J.A."/>
        </authorList>
    </citation>
    <scope>NUCLEOTIDE SEQUENCE [LARGE SCALE GENOMIC DNA]</scope>
</reference>
<evidence type="ECO:0000313" key="1">
    <source>
        <dbReference type="EMBL" id="PCI28635.1"/>
    </source>
</evidence>
<organism evidence="1 2">
    <name type="scientific">SAR324 cluster bacterium</name>
    <dbReference type="NCBI Taxonomy" id="2024889"/>
    <lineage>
        <taxon>Bacteria</taxon>
        <taxon>Deltaproteobacteria</taxon>
        <taxon>SAR324 cluster</taxon>
    </lineage>
</organism>
<comment type="caution">
    <text evidence="1">The sequence shown here is derived from an EMBL/GenBank/DDBJ whole genome shotgun (WGS) entry which is preliminary data.</text>
</comment>
<dbReference type="Proteomes" id="UP000218113">
    <property type="component" value="Unassembled WGS sequence"/>
</dbReference>
<dbReference type="EMBL" id="NVSR01000029">
    <property type="protein sequence ID" value="PCI28635.1"/>
    <property type="molecule type" value="Genomic_DNA"/>
</dbReference>
<dbReference type="AlphaFoldDB" id="A0A2A4T664"/>